<reference evidence="2" key="1">
    <citation type="journal article" date="2016" name="Nat. Biotechnol.">
        <title>Sequencing wild and cultivated cassava and related species reveals extensive interspecific hybridization and genetic diversity.</title>
        <authorList>
            <person name="Bredeson J.V."/>
            <person name="Lyons J.B."/>
            <person name="Prochnik S.E."/>
            <person name="Wu G.A."/>
            <person name="Ha C.M."/>
            <person name="Edsinger-Gonzales E."/>
            <person name="Grimwood J."/>
            <person name="Schmutz J."/>
            <person name="Rabbi I.Y."/>
            <person name="Egesi C."/>
            <person name="Nauluvula P."/>
            <person name="Lebot V."/>
            <person name="Ndunguru J."/>
            <person name="Mkamilo G."/>
            <person name="Bart R.S."/>
            <person name="Setter T.L."/>
            <person name="Gleadow R.M."/>
            <person name="Kulakow P."/>
            <person name="Ferguson M.E."/>
            <person name="Rounsley S."/>
            <person name="Rokhsar D.S."/>
        </authorList>
    </citation>
    <scope>NUCLEOTIDE SEQUENCE [LARGE SCALE GENOMIC DNA]</scope>
    <source>
        <strain evidence="2">cv. AM560-2</strain>
    </source>
</reference>
<comment type="caution">
    <text evidence="1">The sequence shown here is derived from an EMBL/GenBank/DDBJ whole genome shotgun (WGS) entry which is preliminary data.</text>
</comment>
<evidence type="ECO:0000313" key="2">
    <source>
        <dbReference type="Proteomes" id="UP000091857"/>
    </source>
</evidence>
<keyword evidence="2" id="KW-1185">Reference proteome</keyword>
<protein>
    <submittedName>
        <fullName evidence="1">Uncharacterized protein</fullName>
    </submittedName>
</protein>
<name>A0ACB7HT12_MANES</name>
<proteinExistence type="predicted"/>
<dbReference type="EMBL" id="CM004390">
    <property type="protein sequence ID" value="KAG8655939.1"/>
    <property type="molecule type" value="Genomic_DNA"/>
</dbReference>
<organism evidence="1 2">
    <name type="scientific">Manihot esculenta</name>
    <name type="common">Cassava</name>
    <name type="synonym">Jatropha manihot</name>
    <dbReference type="NCBI Taxonomy" id="3983"/>
    <lineage>
        <taxon>Eukaryota</taxon>
        <taxon>Viridiplantae</taxon>
        <taxon>Streptophyta</taxon>
        <taxon>Embryophyta</taxon>
        <taxon>Tracheophyta</taxon>
        <taxon>Spermatophyta</taxon>
        <taxon>Magnoliopsida</taxon>
        <taxon>eudicotyledons</taxon>
        <taxon>Gunneridae</taxon>
        <taxon>Pentapetalae</taxon>
        <taxon>rosids</taxon>
        <taxon>fabids</taxon>
        <taxon>Malpighiales</taxon>
        <taxon>Euphorbiaceae</taxon>
        <taxon>Crotonoideae</taxon>
        <taxon>Manihoteae</taxon>
        <taxon>Manihot</taxon>
    </lineage>
</organism>
<dbReference type="Proteomes" id="UP000091857">
    <property type="component" value="Chromosome 4"/>
</dbReference>
<accession>A0ACB7HT12</accession>
<sequence>MRFVCNNCPSHALLIFRGGLAIVRKIVHA</sequence>
<gene>
    <name evidence="1" type="ORF">MANES_04G076355v8</name>
</gene>
<evidence type="ECO:0000313" key="1">
    <source>
        <dbReference type="EMBL" id="KAG8655939.1"/>
    </source>
</evidence>